<reference evidence="4" key="1">
    <citation type="submission" date="2019-09" db="EMBL/GenBank/DDBJ databases">
        <authorList>
            <person name="Li J."/>
        </authorList>
    </citation>
    <scope>NUCLEOTIDE SEQUENCE [LARGE SCALE GENOMIC DNA]</scope>
    <source>
        <strain evidence="4">NRBC 14897</strain>
    </source>
</reference>
<accession>A0A641ANU4</accession>
<keyword evidence="3" id="KW-0732">Signal</keyword>
<sequence length="599" mass="59544">MNKLARNTLALGTATMIVTAGISFSANGAATTTSYSTGRFLSGSIGGTNLDALAQARGVTATNPGNAGPNKNNLDLTLLSAIPINVPGGINLDVAKLLGPSGAAGLVSQYASAESTKKAIGASGAISDSGAVLTTSGGVPTDAKISLKGGPLAGISDNLASVDLGLGALSSNTTVDGGTPSRSYNIAGLNLQLGVPLLGDLVSDLNGALSPLAAGSSDIADINNIQLSASRICPLVSDTLNVTVNTLNAQLTTLGLGGLVTALEPILTTLQLGPTDLVNLCDTGLLGQLTGLTAALDDLIKIQVTGLGDLFTGISNFSDGGVDVDLNTGTITLDLAKILKAAGADLNNLPPNTDIVKYLTSDLISGKITSVLNSAIANITTNIGKVKVDVTLAGTAIPTLSLTEVTTPLNTLLTQVTAAIAAIGKPIDDLLGQLAPSLKQIVSLTGNNQSTSKTPTLGTGTVKAGSFGAAAVGDYYRTSALKIDVLTNVLNLDIAASEAATLAGPNTPDDAGPGQAAAVANDDAPSDNANAGDSDANADADNGDSDAVADADAQADADVTTTLPSTGAPNLLPFWLLGIALLLFGGAVLLNEKRRLNQV</sequence>
<protein>
    <submittedName>
        <fullName evidence="4">Choice-of-anchor G family protein</fullName>
    </submittedName>
</protein>
<evidence type="ECO:0000256" key="1">
    <source>
        <dbReference type="SAM" id="MobiDB-lite"/>
    </source>
</evidence>
<evidence type="ECO:0000256" key="3">
    <source>
        <dbReference type="SAM" id="SignalP"/>
    </source>
</evidence>
<dbReference type="InterPro" id="IPR047900">
    <property type="entry name" value="Choice_anch_G"/>
</dbReference>
<evidence type="ECO:0000256" key="2">
    <source>
        <dbReference type="SAM" id="Phobius"/>
    </source>
</evidence>
<dbReference type="RefSeq" id="WP_129182730.1">
    <property type="nucleotide sequence ID" value="NZ_JBHSAH010000001.1"/>
</dbReference>
<feature type="chain" id="PRO_5024841635" evidence="3">
    <location>
        <begin position="26"/>
        <end position="599"/>
    </location>
</feature>
<keyword evidence="2" id="KW-0472">Membrane</keyword>
<proteinExistence type="predicted"/>
<organism evidence="4 5">
    <name type="scientific">Aeromicrobium fastidiosum</name>
    <dbReference type="NCBI Taxonomy" id="52699"/>
    <lineage>
        <taxon>Bacteria</taxon>
        <taxon>Bacillati</taxon>
        <taxon>Actinomycetota</taxon>
        <taxon>Actinomycetes</taxon>
        <taxon>Propionibacteriales</taxon>
        <taxon>Nocardioidaceae</taxon>
        <taxon>Aeromicrobium</taxon>
    </lineage>
</organism>
<dbReference type="OrthoDB" id="5035198at2"/>
<gene>
    <name evidence="4" type="ORF">ESP62_008560</name>
</gene>
<feature type="region of interest" description="Disordered" evidence="1">
    <location>
        <begin position="504"/>
        <end position="553"/>
    </location>
</feature>
<feature type="signal peptide" evidence="3">
    <location>
        <begin position="1"/>
        <end position="25"/>
    </location>
</feature>
<comment type="caution">
    <text evidence="4">The sequence shown here is derived from an EMBL/GenBank/DDBJ whole genome shotgun (WGS) entry which is preliminary data.</text>
</comment>
<feature type="compositionally biased region" description="Low complexity" evidence="1">
    <location>
        <begin position="513"/>
        <end position="535"/>
    </location>
</feature>
<keyword evidence="2" id="KW-0812">Transmembrane</keyword>
<keyword evidence="5" id="KW-1185">Reference proteome</keyword>
<evidence type="ECO:0000313" key="5">
    <source>
        <dbReference type="Proteomes" id="UP001515100"/>
    </source>
</evidence>
<dbReference type="NCBIfam" id="NF033766">
    <property type="entry name" value="choice_anch_G"/>
    <property type="match status" value="1"/>
</dbReference>
<keyword evidence="2" id="KW-1133">Transmembrane helix</keyword>
<feature type="transmembrane region" description="Helical" evidence="2">
    <location>
        <begin position="572"/>
        <end position="590"/>
    </location>
</feature>
<evidence type="ECO:0000313" key="4">
    <source>
        <dbReference type="EMBL" id="KAA1378401.1"/>
    </source>
</evidence>
<feature type="compositionally biased region" description="Acidic residues" evidence="1">
    <location>
        <begin position="536"/>
        <end position="553"/>
    </location>
</feature>
<dbReference type="EMBL" id="SDPP02000002">
    <property type="protein sequence ID" value="KAA1378401.1"/>
    <property type="molecule type" value="Genomic_DNA"/>
</dbReference>
<dbReference type="AlphaFoldDB" id="A0A641ANU4"/>
<dbReference type="Proteomes" id="UP001515100">
    <property type="component" value="Unassembled WGS sequence"/>
</dbReference>
<name>A0A641ANU4_9ACTN</name>